<accession>A0A2I2F6Z6</accession>
<feature type="region of interest" description="Disordered" evidence="1">
    <location>
        <begin position="450"/>
        <end position="473"/>
    </location>
</feature>
<protein>
    <submittedName>
        <fullName evidence="2">Uncharacterized protein</fullName>
    </submittedName>
</protein>
<dbReference type="OrthoDB" id="5378502at2759"/>
<feature type="region of interest" description="Disordered" evidence="1">
    <location>
        <begin position="311"/>
        <end position="375"/>
    </location>
</feature>
<dbReference type="STRING" id="41067.A0A2I2F6Z6"/>
<sequence>MRLRNSIRPSARYGSGFIYTSPSDMSLRKRRILCPLVEFDPNLPPAAFPTLDIQRERRLSYARGIHGRDSLPSNDSSRVLGSSCRGGQDGDEAEQADSQEVPLDHLENYAASNGVHNPVYARNMAILGALKGDSTSSLEKEMEDSDLEVAANSNKQQGCSGTTLPVPDPSWKDICPQMQVEIFVNLLQYHRWWDASEMLGFAVEDHENLRMLLAERNEQTDLEETGLSEMRERQLRALLMIGKSNRRHDQSFPPLVFRKISRQTSRILKEIPETDYITCPAKDVADAKIFLQKRGIDDRFVGEWADCINPLEPSRNYTGPEALPSGELEPESAVSTNSPNFSSSNMLGSLKTTQHSPVNTVETSSATGTTDLLQSSDDLDLPSEWLTFLHQNYSPAVESFRPAPQNDGLIRLRVNAERAAEVEKPERVHWEPAKLWHEFPPLDLFFYDPPPSGLDASDINPTPEPKTDGNPQNRLESTCETHFDSAPAVPLVTSSMRLQQRSEEVRVEAWREKPDDYYDTDISGLIATLTPISRSASKSPGLIQPDDDQISVNFSDWVRSSAYDSDSDDPASDVATEMSDEGNTATSSVTPSTLDGLSGLLLSTEDKSPKTEEEESSAEEDEMVLLPVGPILR</sequence>
<feature type="compositionally biased region" description="Acidic residues" evidence="1">
    <location>
        <begin position="612"/>
        <end position="623"/>
    </location>
</feature>
<feature type="compositionally biased region" description="Low complexity" evidence="1">
    <location>
        <begin position="592"/>
        <end position="603"/>
    </location>
</feature>
<dbReference type="EMBL" id="KZ559151">
    <property type="protein sequence ID" value="PLB36420.1"/>
    <property type="molecule type" value="Genomic_DNA"/>
</dbReference>
<feature type="compositionally biased region" description="Polar residues" evidence="1">
    <location>
        <begin position="333"/>
        <end position="370"/>
    </location>
</feature>
<name>A0A2I2F6Z6_ASPCN</name>
<evidence type="ECO:0000256" key="1">
    <source>
        <dbReference type="SAM" id="MobiDB-lite"/>
    </source>
</evidence>
<keyword evidence="3" id="KW-1185">Reference proteome</keyword>
<dbReference type="Proteomes" id="UP000234585">
    <property type="component" value="Unassembled WGS sequence"/>
</dbReference>
<reference evidence="2 3" key="1">
    <citation type="submission" date="2017-12" db="EMBL/GenBank/DDBJ databases">
        <authorList>
            <consortium name="DOE Joint Genome Institute"/>
            <person name="Haridas S."/>
            <person name="Kjaerbolling I."/>
            <person name="Vesth T.C."/>
            <person name="Frisvad J.C."/>
            <person name="Nybo J.L."/>
            <person name="Theobald S."/>
            <person name="Kuo A."/>
            <person name="Bowyer P."/>
            <person name="Matsuda Y."/>
            <person name="Mondo S."/>
            <person name="Lyhne E.K."/>
            <person name="Kogle M.E."/>
            <person name="Clum A."/>
            <person name="Lipzen A."/>
            <person name="Salamov A."/>
            <person name="Ngan C.Y."/>
            <person name="Daum C."/>
            <person name="Chiniquy J."/>
            <person name="Barry K."/>
            <person name="LaButti K."/>
            <person name="Simmons B.A."/>
            <person name="Magnuson J.K."/>
            <person name="Mortensen U.H."/>
            <person name="Larsen T.O."/>
            <person name="Grigoriev I.V."/>
            <person name="Baker S.E."/>
            <person name="Andersen M.R."/>
            <person name="Nordberg H.P."/>
            <person name="Cantor M.N."/>
            <person name="Hua S.X."/>
        </authorList>
    </citation>
    <scope>NUCLEOTIDE SEQUENCE [LARGE SCALE GENOMIC DNA]</scope>
    <source>
        <strain evidence="2 3">CBS 102.13</strain>
    </source>
</reference>
<feature type="region of interest" description="Disordered" evidence="1">
    <location>
        <begin position="561"/>
        <end position="633"/>
    </location>
</feature>
<proteinExistence type="predicted"/>
<dbReference type="RefSeq" id="XP_024670432.1">
    <property type="nucleotide sequence ID" value="XM_024817655.1"/>
</dbReference>
<feature type="compositionally biased region" description="Polar residues" evidence="1">
    <location>
        <begin position="71"/>
        <end position="80"/>
    </location>
</feature>
<feature type="region of interest" description="Disordered" evidence="1">
    <location>
        <begin position="64"/>
        <end position="98"/>
    </location>
</feature>
<feature type="compositionally biased region" description="Polar residues" evidence="1">
    <location>
        <begin position="581"/>
        <end position="591"/>
    </location>
</feature>
<dbReference type="GeneID" id="36524815"/>
<evidence type="ECO:0000313" key="2">
    <source>
        <dbReference type="EMBL" id="PLB36420.1"/>
    </source>
</evidence>
<dbReference type="AlphaFoldDB" id="A0A2I2F6Z6"/>
<organism evidence="2 3">
    <name type="scientific">Aspergillus candidus</name>
    <dbReference type="NCBI Taxonomy" id="41067"/>
    <lineage>
        <taxon>Eukaryota</taxon>
        <taxon>Fungi</taxon>
        <taxon>Dikarya</taxon>
        <taxon>Ascomycota</taxon>
        <taxon>Pezizomycotina</taxon>
        <taxon>Eurotiomycetes</taxon>
        <taxon>Eurotiomycetidae</taxon>
        <taxon>Eurotiales</taxon>
        <taxon>Aspergillaceae</taxon>
        <taxon>Aspergillus</taxon>
        <taxon>Aspergillus subgen. Circumdati</taxon>
    </lineage>
</organism>
<gene>
    <name evidence="2" type="ORF">BDW47DRAFT_132771</name>
</gene>
<evidence type="ECO:0000313" key="3">
    <source>
        <dbReference type="Proteomes" id="UP000234585"/>
    </source>
</evidence>